<dbReference type="OrthoDB" id="3210164at2"/>
<evidence type="ECO:0000313" key="2">
    <source>
        <dbReference type="EMBL" id="TCO48546.1"/>
    </source>
</evidence>
<keyword evidence="3" id="KW-1185">Reference proteome</keyword>
<dbReference type="AlphaFoldDB" id="A0A4R2IW10"/>
<evidence type="ECO:0000313" key="3">
    <source>
        <dbReference type="Proteomes" id="UP000295573"/>
    </source>
</evidence>
<dbReference type="GO" id="GO:0003824">
    <property type="term" value="F:catalytic activity"/>
    <property type="evidence" value="ECO:0007669"/>
    <property type="project" value="UniProtKB-ARBA"/>
</dbReference>
<sequence length="270" mass="28730">MSGTLVVPDAELYYEVRGAGPLVVLVGAPMDADSFAPLAELLAGDHTVLTTDPRGVKRSRLRSGGTSTPEQRADDLARLIEHLSLGPATLFGSSGGAVSVLALAQAHPELVHTAIAHEPPLDRLVEDAEKLLDDSEQMMADYLAGDVIGAWKQFFTLANIWLPDGAVEAMFGGERDPQAVADERFWFEHEMRASIRWQPDLDVLRTGPTRVVVGIGEESGGQLCERTSIALAAGIGVVPPRFPGGHIGFVEQPETFAASLRATLTAVGAM</sequence>
<dbReference type="InterPro" id="IPR050266">
    <property type="entry name" value="AB_hydrolase_sf"/>
</dbReference>
<name>A0A4R2IW10_9ACTN</name>
<dbReference type="EMBL" id="SLWR01000004">
    <property type="protein sequence ID" value="TCO48546.1"/>
    <property type="molecule type" value="Genomic_DNA"/>
</dbReference>
<dbReference type="Pfam" id="PF00561">
    <property type="entry name" value="Abhydrolase_1"/>
    <property type="match status" value="1"/>
</dbReference>
<protein>
    <submittedName>
        <fullName evidence="2">Pimeloyl-ACP methyl ester carboxylesterase</fullName>
    </submittedName>
</protein>
<dbReference type="Proteomes" id="UP000295573">
    <property type="component" value="Unassembled WGS sequence"/>
</dbReference>
<comment type="caution">
    <text evidence="2">The sequence shown here is derived from an EMBL/GenBank/DDBJ whole genome shotgun (WGS) entry which is preliminary data.</text>
</comment>
<dbReference type="RefSeq" id="WP_132148492.1">
    <property type="nucleotide sequence ID" value="NZ_SLWR01000004.1"/>
</dbReference>
<dbReference type="Gene3D" id="3.40.50.1820">
    <property type="entry name" value="alpha/beta hydrolase"/>
    <property type="match status" value="1"/>
</dbReference>
<evidence type="ECO:0000259" key="1">
    <source>
        <dbReference type="Pfam" id="PF00561"/>
    </source>
</evidence>
<dbReference type="SUPFAM" id="SSF53474">
    <property type="entry name" value="alpha/beta-Hydrolases"/>
    <property type="match status" value="1"/>
</dbReference>
<dbReference type="InterPro" id="IPR000073">
    <property type="entry name" value="AB_hydrolase_1"/>
</dbReference>
<feature type="domain" description="AB hydrolase-1" evidence="1">
    <location>
        <begin position="21"/>
        <end position="139"/>
    </location>
</feature>
<dbReference type="PANTHER" id="PTHR43798">
    <property type="entry name" value="MONOACYLGLYCEROL LIPASE"/>
    <property type="match status" value="1"/>
</dbReference>
<accession>A0A4R2IW10</accession>
<dbReference type="InterPro" id="IPR029058">
    <property type="entry name" value="AB_hydrolase_fold"/>
</dbReference>
<gene>
    <name evidence="2" type="ORF">EV646_104368</name>
</gene>
<organism evidence="2 3">
    <name type="scientific">Kribbella antiqua</name>
    <dbReference type="NCBI Taxonomy" id="2512217"/>
    <lineage>
        <taxon>Bacteria</taxon>
        <taxon>Bacillati</taxon>
        <taxon>Actinomycetota</taxon>
        <taxon>Actinomycetes</taxon>
        <taxon>Propionibacteriales</taxon>
        <taxon>Kribbellaceae</taxon>
        <taxon>Kribbella</taxon>
    </lineage>
</organism>
<reference evidence="2 3" key="1">
    <citation type="journal article" date="2015" name="Stand. Genomic Sci.">
        <title>Genomic Encyclopedia of Bacterial and Archaeal Type Strains, Phase III: the genomes of soil and plant-associated and newly described type strains.</title>
        <authorList>
            <person name="Whitman W.B."/>
            <person name="Woyke T."/>
            <person name="Klenk H.P."/>
            <person name="Zhou Y."/>
            <person name="Lilburn T.G."/>
            <person name="Beck B.J."/>
            <person name="De Vos P."/>
            <person name="Vandamme P."/>
            <person name="Eisen J.A."/>
            <person name="Garrity G."/>
            <person name="Hugenholtz P."/>
            <person name="Kyrpides N.C."/>
        </authorList>
    </citation>
    <scope>NUCLEOTIDE SEQUENCE [LARGE SCALE GENOMIC DNA]</scope>
    <source>
        <strain evidence="2 3">VKM Ac-2541</strain>
    </source>
</reference>
<proteinExistence type="predicted"/>